<dbReference type="OrthoDB" id="9757947at2"/>
<dbReference type="Proteomes" id="UP000306552">
    <property type="component" value="Unassembled WGS sequence"/>
</dbReference>
<dbReference type="CDD" id="cd00146">
    <property type="entry name" value="PKD"/>
    <property type="match status" value="1"/>
</dbReference>
<dbReference type="SUPFAM" id="SSF49299">
    <property type="entry name" value="PKD domain"/>
    <property type="match status" value="1"/>
</dbReference>
<dbReference type="PROSITE" id="PS50093">
    <property type="entry name" value="PKD"/>
    <property type="match status" value="1"/>
</dbReference>
<dbReference type="InterPro" id="IPR035986">
    <property type="entry name" value="PKD_dom_sf"/>
</dbReference>
<gene>
    <name evidence="2" type="ORF">FCN74_08900</name>
</gene>
<dbReference type="InterPro" id="IPR000601">
    <property type="entry name" value="PKD_dom"/>
</dbReference>
<accession>A0A4U5TQI4</accession>
<protein>
    <submittedName>
        <fullName evidence="2">PKD domain-containing protein</fullName>
    </submittedName>
</protein>
<sequence>MIVLSTLQWSCEDNESGIDFVGFEARFVSEINNRTVTFNNLSSEATSYLWDFGDGTTSTLVDPVKTFENGTFTVVLTAFNENNSSTFEDTFVFDVPICVEETQENTDPANGDINWTFLSEEDVIFDAFGNTSGAIVDNPVVDEVNNSCKVQQFVKATGCETFAGLGAELDTALNFADPNINKIFTIKVLAENQVTDVTLRLEKNPFPDTEPSEERVANITKVGEWEELTFDFSDVNTNTFKSVIIYFDRDASCDGDIYYFDDIRQQ</sequence>
<proteinExistence type="predicted"/>
<organism evidence="2 3">
    <name type="scientific">Mesohalobacter halotolerans</name>
    <dbReference type="NCBI Taxonomy" id="1883405"/>
    <lineage>
        <taxon>Bacteria</taxon>
        <taxon>Pseudomonadati</taxon>
        <taxon>Bacteroidota</taxon>
        <taxon>Flavobacteriia</taxon>
        <taxon>Flavobacteriales</taxon>
        <taxon>Flavobacteriaceae</taxon>
        <taxon>Mesohalobacter</taxon>
    </lineage>
</organism>
<comment type="caution">
    <text evidence="2">The sequence shown here is derived from an EMBL/GenBank/DDBJ whole genome shotgun (WGS) entry which is preliminary data.</text>
</comment>
<evidence type="ECO:0000313" key="3">
    <source>
        <dbReference type="Proteomes" id="UP000306552"/>
    </source>
</evidence>
<dbReference type="AlphaFoldDB" id="A0A4U5TQI4"/>
<dbReference type="InterPro" id="IPR013783">
    <property type="entry name" value="Ig-like_fold"/>
</dbReference>
<keyword evidence="3" id="KW-1185">Reference proteome</keyword>
<dbReference type="Gene3D" id="2.60.40.10">
    <property type="entry name" value="Immunoglobulins"/>
    <property type="match status" value="1"/>
</dbReference>
<name>A0A4U5TQI4_9FLAO</name>
<dbReference type="Pfam" id="PF18911">
    <property type="entry name" value="PKD_4"/>
    <property type="match status" value="1"/>
</dbReference>
<dbReference type="SMART" id="SM00089">
    <property type="entry name" value="PKD"/>
    <property type="match status" value="1"/>
</dbReference>
<reference evidence="2 3" key="1">
    <citation type="submission" date="2019-04" db="EMBL/GenBank/DDBJ databases">
        <title>Psychroflexus halotolerans sp. nov., isolated from a marine solar saltern.</title>
        <authorList>
            <person name="Feng X."/>
        </authorList>
    </citation>
    <scope>NUCLEOTIDE SEQUENCE [LARGE SCALE GENOMIC DNA]</scope>
    <source>
        <strain evidence="2 3">WDS2C27</strain>
    </source>
</reference>
<dbReference type="InterPro" id="IPR022409">
    <property type="entry name" value="PKD/Chitinase_dom"/>
</dbReference>
<feature type="domain" description="PKD" evidence="1">
    <location>
        <begin position="42"/>
        <end position="86"/>
    </location>
</feature>
<evidence type="ECO:0000313" key="2">
    <source>
        <dbReference type="EMBL" id="TKS56296.1"/>
    </source>
</evidence>
<evidence type="ECO:0000259" key="1">
    <source>
        <dbReference type="PROSITE" id="PS50093"/>
    </source>
</evidence>
<dbReference type="EMBL" id="SWMU01000003">
    <property type="protein sequence ID" value="TKS56296.1"/>
    <property type="molecule type" value="Genomic_DNA"/>
</dbReference>